<dbReference type="HOGENOM" id="CLU_3137627_0_0_6"/>
<proteinExistence type="predicted"/>
<name>C0N5D0_9GAMM</name>
<dbReference type="Proteomes" id="UP000004679">
    <property type="component" value="Unassembled WGS sequence"/>
</dbReference>
<evidence type="ECO:0000313" key="2">
    <source>
        <dbReference type="Proteomes" id="UP000004679"/>
    </source>
</evidence>
<gene>
    <name evidence="1" type="ORF">MDMS009_1597</name>
</gene>
<accession>C0N5D0</accession>
<evidence type="ECO:0000313" key="1">
    <source>
        <dbReference type="EMBL" id="EEF80046.1"/>
    </source>
</evidence>
<reference evidence="1 2" key="1">
    <citation type="journal article" date="2011" name="J. Bacteriol.">
        <title>Draft genome sequence of the chemolithoheterotrophic, halophilic methylotroph Methylophaga thiooxydans DMS010.</title>
        <authorList>
            <person name="Boden R."/>
            <person name="Ferriera S."/>
            <person name="Johnson J."/>
            <person name="Kelly D.P."/>
            <person name="Murrell J.C."/>
            <person name="Schafer H."/>
        </authorList>
    </citation>
    <scope>NUCLEOTIDE SEQUENCE [LARGE SCALE GENOMIC DNA]</scope>
    <source>
        <strain evidence="1 2">DMS010</strain>
    </source>
</reference>
<protein>
    <submittedName>
        <fullName evidence="1">Uncharacterized protein</fullName>
    </submittedName>
</protein>
<dbReference type="AlphaFoldDB" id="C0N5D0"/>
<organism evidence="1 2">
    <name type="scientific">Methylophaga thiooxydans DMS010</name>
    <dbReference type="NCBI Taxonomy" id="637616"/>
    <lineage>
        <taxon>Bacteria</taxon>
        <taxon>Pseudomonadati</taxon>
        <taxon>Pseudomonadota</taxon>
        <taxon>Gammaproteobacteria</taxon>
        <taxon>Thiotrichales</taxon>
        <taxon>Piscirickettsiaceae</taxon>
        <taxon>Methylophaga</taxon>
    </lineage>
</organism>
<keyword evidence="2" id="KW-1185">Reference proteome</keyword>
<dbReference type="EMBL" id="GG657897">
    <property type="protein sequence ID" value="EEF80046.1"/>
    <property type="molecule type" value="Genomic_DNA"/>
</dbReference>
<sequence length="49" mass="5412">MCSATFAINTNNLKLNHVGDNGNPTECRVADFSDAVQIFARTQAKDWLL</sequence>